<dbReference type="EMBL" id="CP042469">
    <property type="protein sequence ID" value="QOX63860.1"/>
    <property type="molecule type" value="Genomic_DNA"/>
</dbReference>
<reference evidence="1" key="1">
    <citation type="submission" date="2019-08" db="EMBL/GenBank/DDBJ databases">
        <title>Genome sequence of Clostridiales bacterium MT110.</title>
        <authorList>
            <person name="Cao J."/>
        </authorList>
    </citation>
    <scope>NUCLEOTIDE SEQUENCE</scope>
    <source>
        <strain evidence="1">MT110</strain>
    </source>
</reference>
<keyword evidence="2" id="KW-1185">Reference proteome</keyword>
<evidence type="ECO:0000313" key="2">
    <source>
        <dbReference type="Proteomes" id="UP000594014"/>
    </source>
</evidence>
<gene>
    <name evidence="1" type="ORF">FRZ06_11210</name>
</gene>
<dbReference type="Proteomes" id="UP000594014">
    <property type="component" value="Chromosome"/>
</dbReference>
<proteinExistence type="predicted"/>
<protein>
    <submittedName>
        <fullName evidence="1">SigmaK-factor processing regulatory BofA</fullName>
    </submittedName>
</protein>
<organism evidence="1 2">
    <name type="scientific">Anoxybacterium hadale</name>
    <dbReference type="NCBI Taxonomy" id="3408580"/>
    <lineage>
        <taxon>Bacteria</taxon>
        <taxon>Bacillati</taxon>
        <taxon>Bacillota</taxon>
        <taxon>Clostridia</taxon>
        <taxon>Peptostreptococcales</taxon>
        <taxon>Anaerovoracaceae</taxon>
        <taxon>Anoxybacterium</taxon>
    </lineage>
</organism>
<evidence type="ECO:0000313" key="1">
    <source>
        <dbReference type="EMBL" id="QOX63860.1"/>
    </source>
</evidence>
<accession>A0ACD1ABL0</accession>
<sequence length="91" mass="9746">MDMSTEIGILLAYALGIFTLYVVGYMFLVPIKILLRLVINSIAGAVSIVVINWVGSYWGLHISLNILSAVIVGVLGVPGAVLLAVYHYLGL</sequence>
<name>A0ACD1ABL0_9FIRM</name>